<dbReference type="Gene3D" id="6.10.250.780">
    <property type="match status" value="1"/>
</dbReference>
<keyword evidence="3 11" id="KW-0812">Transmembrane</keyword>
<dbReference type="SUPFAM" id="SSF55073">
    <property type="entry name" value="Nucleotide cyclase"/>
    <property type="match status" value="1"/>
</dbReference>
<dbReference type="GO" id="GO:0005886">
    <property type="term" value="C:plasma membrane"/>
    <property type="evidence" value="ECO:0007669"/>
    <property type="project" value="TreeGrafter"/>
</dbReference>
<dbReference type="PANTHER" id="PTHR11920:SF501">
    <property type="entry name" value="GUANYLATE CYCLASE 32E"/>
    <property type="match status" value="1"/>
</dbReference>
<dbReference type="EMBL" id="JAEAOA010001385">
    <property type="protein sequence ID" value="KAK3583864.1"/>
    <property type="molecule type" value="Genomic_DNA"/>
</dbReference>
<dbReference type="GO" id="GO:0000166">
    <property type="term" value="F:nucleotide binding"/>
    <property type="evidence" value="ECO:0007669"/>
    <property type="project" value="UniProtKB-KW"/>
</dbReference>
<comment type="caution">
    <text evidence="13">The sequence shown here is derived from an EMBL/GenBank/DDBJ whole genome shotgun (WGS) entry which is preliminary data.</text>
</comment>
<keyword evidence="6 11" id="KW-1133">Transmembrane helix</keyword>
<dbReference type="InterPro" id="IPR018297">
    <property type="entry name" value="A/G_cyclase_CS"/>
</dbReference>
<dbReference type="AlphaFoldDB" id="A0AAE0S2F2"/>
<keyword evidence="5" id="KW-0547">Nucleotide-binding</keyword>
<dbReference type="Gene3D" id="3.30.70.1230">
    <property type="entry name" value="Nucleotide cyclase"/>
    <property type="match status" value="1"/>
</dbReference>
<feature type="transmembrane region" description="Helical" evidence="11">
    <location>
        <begin position="21"/>
        <end position="43"/>
    </location>
</feature>
<dbReference type="Pfam" id="PF00211">
    <property type="entry name" value="Guanylate_cyc"/>
    <property type="match status" value="1"/>
</dbReference>
<proteinExistence type="inferred from homology"/>
<dbReference type="InterPro" id="IPR050401">
    <property type="entry name" value="Cyclic_nucleotide_synthase"/>
</dbReference>
<dbReference type="Proteomes" id="UP001195483">
    <property type="component" value="Unassembled WGS sequence"/>
</dbReference>
<dbReference type="SMART" id="SM00044">
    <property type="entry name" value="CYCc"/>
    <property type="match status" value="1"/>
</dbReference>
<name>A0AAE0S2F2_9BIVA</name>
<comment type="subcellular location">
    <subcellularLocation>
        <location evidence="1">Membrane</location>
        <topology evidence="1">Single-pass type I membrane protein</topology>
    </subcellularLocation>
</comment>
<evidence type="ECO:0000256" key="1">
    <source>
        <dbReference type="ARBA" id="ARBA00004479"/>
    </source>
</evidence>
<evidence type="ECO:0000256" key="7">
    <source>
        <dbReference type="ARBA" id="ARBA00023136"/>
    </source>
</evidence>
<organism evidence="13 14">
    <name type="scientific">Potamilus streckersoni</name>
    <dbReference type="NCBI Taxonomy" id="2493646"/>
    <lineage>
        <taxon>Eukaryota</taxon>
        <taxon>Metazoa</taxon>
        <taxon>Spiralia</taxon>
        <taxon>Lophotrochozoa</taxon>
        <taxon>Mollusca</taxon>
        <taxon>Bivalvia</taxon>
        <taxon>Autobranchia</taxon>
        <taxon>Heteroconchia</taxon>
        <taxon>Palaeoheterodonta</taxon>
        <taxon>Unionida</taxon>
        <taxon>Unionoidea</taxon>
        <taxon>Unionidae</taxon>
        <taxon>Ambleminae</taxon>
        <taxon>Lampsilini</taxon>
        <taxon>Potamilus</taxon>
    </lineage>
</organism>
<dbReference type="PROSITE" id="PS50125">
    <property type="entry name" value="GUANYLATE_CYCLASE_2"/>
    <property type="match status" value="1"/>
</dbReference>
<dbReference type="Pfam" id="PF07701">
    <property type="entry name" value="HNOBA"/>
    <property type="match status" value="1"/>
</dbReference>
<evidence type="ECO:0000256" key="10">
    <source>
        <dbReference type="RuleBase" id="RU000405"/>
    </source>
</evidence>
<keyword evidence="14" id="KW-1185">Reference proteome</keyword>
<dbReference type="GO" id="GO:0001653">
    <property type="term" value="F:peptide receptor activity"/>
    <property type="evidence" value="ECO:0007669"/>
    <property type="project" value="TreeGrafter"/>
</dbReference>
<evidence type="ECO:0000256" key="6">
    <source>
        <dbReference type="ARBA" id="ARBA00022989"/>
    </source>
</evidence>
<evidence type="ECO:0000256" key="4">
    <source>
        <dbReference type="ARBA" id="ARBA00022729"/>
    </source>
</evidence>
<feature type="domain" description="Guanylate cyclase" evidence="12">
    <location>
        <begin position="97"/>
        <end position="227"/>
    </location>
</feature>
<evidence type="ECO:0000256" key="2">
    <source>
        <dbReference type="ARBA" id="ARBA00012202"/>
    </source>
</evidence>
<protein>
    <recommendedName>
        <fullName evidence="2">guanylate cyclase</fullName>
        <ecNumber evidence="2">4.6.1.2</ecNumber>
    </recommendedName>
</protein>
<dbReference type="GO" id="GO:0004016">
    <property type="term" value="F:adenylate cyclase activity"/>
    <property type="evidence" value="ECO:0007669"/>
    <property type="project" value="TreeGrafter"/>
</dbReference>
<dbReference type="InterPro" id="IPR029787">
    <property type="entry name" value="Nucleotide_cyclase"/>
</dbReference>
<reference evidence="13" key="1">
    <citation type="journal article" date="2021" name="Genome Biol. Evol.">
        <title>A High-Quality Reference Genome for a Parasitic Bivalve with Doubly Uniparental Inheritance (Bivalvia: Unionida).</title>
        <authorList>
            <person name="Smith C.H."/>
        </authorList>
    </citation>
    <scope>NUCLEOTIDE SEQUENCE</scope>
    <source>
        <strain evidence="13">CHS0354</strain>
    </source>
</reference>
<sequence length="231" mass="25883">MGQNHCITRADADIEETRKQMTYSIIVMLVVCVLLPTLAFSIYKIHHFGLSLEQKAHDLTEERKRTDMLLYQMLPSSVAKKMMRDRSVLPEFFASVTVMFSDIVDFTDIVFHSTPMQVVDLLNSMHNILDGLIHNHDAYKIETIGDAYLVASGLPNRNEDKHAPEIALLSLDMLSATREIKVSHMPEKPVQCRIGINTGPVVAGVVGLKMPRYCVFGDTVNTACKMESTGE</sequence>
<keyword evidence="8 10" id="KW-0456">Lyase</keyword>
<evidence type="ECO:0000313" key="14">
    <source>
        <dbReference type="Proteomes" id="UP001195483"/>
    </source>
</evidence>
<dbReference type="PROSITE" id="PS00452">
    <property type="entry name" value="GUANYLATE_CYCLASE_1"/>
    <property type="match status" value="1"/>
</dbReference>
<keyword evidence="7 11" id="KW-0472">Membrane</keyword>
<reference evidence="13" key="2">
    <citation type="journal article" date="2021" name="Genome Biol. Evol.">
        <title>Developing a high-quality reference genome for a parasitic bivalve with doubly uniparental inheritance (Bivalvia: Unionida).</title>
        <authorList>
            <person name="Smith C.H."/>
        </authorList>
    </citation>
    <scope>NUCLEOTIDE SEQUENCE</scope>
    <source>
        <strain evidence="13">CHS0354</strain>
        <tissue evidence="13">Mantle</tissue>
    </source>
</reference>
<evidence type="ECO:0000259" key="12">
    <source>
        <dbReference type="PROSITE" id="PS50125"/>
    </source>
</evidence>
<keyword evidence="9" id="KW-0141">cGMP biosynthesis</keyword>
<gene>
    <name evidence="13" type="ORF">CHS0354_022913</name>
</gene>
<dbReference type="EC" id="4.6.1.2" evidence="2"/>
<dbReference type="GO" id="GO:0035556">
    <property type="term" value="P:intracellular signal transduction"/>
    <property type="evidence" value="ECO:0007669"/>
    <property type="project" value="InterPro"/>
</dbReference>
<feature type="non-terminal residue" evidence="13">
    <location>
        <position position="1"/>
    </location>
</feature>
<dbReference type="GO" id="GO:0004383">
    <property type="term" value="F:guanylate cyclase activity"/>
    <property type="evidence" value="ECO:0007669"/>
    <property type="project" value="UniProtKB-EC"/>
</dbReference>
<dbReference type="PANTHER" id="PTHR11920">
    <property type="entry name" value="GUANYLYL CYCLASE"/>
    <property type="match status" value="1"/>
</dbReference>
<evidence type="ECO:0000256" key="9">
    <source>
        <dbReference type="ARBA" id="ARBA00023293"/>
    </source>
</evidence>
<evidence type="ECO:0000256" key="11">
    <source>
        <dbReference type="SAM" id="Phobius"/>
    </source>
</evidence>
<dbReference type="CDD" id="cd07302">
    <property type="entry name" value="CHD"/>
    <property type="match status" value="1"/>
</dbReference>
<dbReference type="FunFam" id="3.30.70.1230:FF:000030">
    <property type="entry name" value="Si:ch211-215j19.12"/>
    <property type="match status" value="1"/>
</dbReference>
<comment type="similarity">
    <text evidence="10">Belongs to the adenylyl cyclase class-4/guanylyl cyclase family.</text>
</comment>
<dbReference type="GO" id="GO:0007168">
    <property type="term" value="P:receptor guanylyl cyclase signaling pathway"/>
    <property type="evidence" value="ECO:0007669"/>
    <property type="project" value="TreeGrafter"/>
</dbReference>
<evidence type="ECO:0000256" key="5">
    <source>
        <dbReference type="ARBA" id="ARBA00022741"/>
    </source>
</evidence>
<accession>A0AAE0S2F2</accession>
<evidence type="ECO:0000313" key="13">
    <source>
        <dbReference type="EMBL" id="KAK3583864.1"/>
    </source>
</evidence>
<reference evidence="13" key="3">
    <citation type="submission" date="2023-05" db="EMBL/GenBank/DDBJ databases">
        <authorList>
            <person name="Smith C.H."/>
        </authorList>
    </citation>
    <scope>NUCLEOTIDE SEQUENCE</scope>
    <source>
        <strain evidence="13">CHS0354</strain>
        <tissue evidence="13">Mantle</tissue>
    </source>
</reference>
<dbReference type="InterPro" id="IPR001054">
    <property type="entry name" value="A/G_cyclase"/>
</dbReference>
<dbReference type="InterPro" id="IPR011645">
    <property type="entry name" value="HNOB_dom_associated"/>
</dbReference>
<evidence type="ECO:0000256" key="8">
    <source>
        <dbReference type="ARBA" id="ARBA00023239"/>
    </source>
</evidence>
<evidence type="ECO:0000256" key="3">
    <source>
        <dbReference type="ARBA" id="ARBA00022692"/>
    </source>
</evidence>
<keyword evidence="4" id="KW-0732">Signal</keyword>